<sequence length="112" mass="12975">MSYKPILVLVQLIIGYSAVTIKQSYISVTREASESKSAAINCQIKDSAYIHWYKQKNSEEPKRILYSNNGNAVYEQNTYREKYGIRSSELIIKDIIREDEATYYCACWDTAQ</sequence>
<keyword evidence="5" id="KW-0675">Receptor</keyword>
<dbReference type="PANTHER" id="PTHR19256">
    <property type="entry name" value="T-CELL RECEPTOR GAMMA CHAIN"/>
    <property type="match status" value="1"/>
</dbReference>
<dbReference type="Pfam" id="PF07686">
    <property type="entry name" value="V-set"/>
    <property type="match status" value="1"/>
</dbReference>
<dbReference type="SUPFAM" id="SSF48726">
    <property type="entry name" value="Immunoglobulin"/>
    <property type="match status" value="1"/>
</dbReference>
<evidence type="ECO:0000256" key="4">
    <source>
        <dbReference type="ARBA" id="ARBA00023136"/>
    </source>
</evidence>
<feature type="signal peptide" evidence="7">
    <location>
        <begin position="1"/>
        <end position="18"/>
    </location>
</feature>
<evidence type="ECO:0000256" key="6">
    <source>
        <dbReference type="ARBA" id="ARBA00023319"/>
    </source>
</evidence>
<dbReference type="PROSITE" id="PS50835">
    <property type="entry name" value="IG_LIKE"/>
    <property type="match status" value="1"/>
</dbReference>
<keyword evidence="3" id="KW-1133">Transmembrane helix</keyword>
<keyword evidence="6" id="KW-0393">Immunoglobulin domain</keyword>
<keyword evidence="7" id="KW-0732">Signal</keyword>
<dbReference type="Ensembl" id="ENSXETT00000107609">
    <property type="protein sequence ID" value="ENSXETP00000106468"/>
    <property type="gene ID" value="ENSXETG00000042765"/>
</dbReference>
<dbReference type="InterPro" id="IPR051117">
    <property type="entry name" value="TRG_var/const_region"/>
</dbReference>
<evidence type="ECO:0000256" key="1">
    <source>
        <dbReference type="ARBA" id="ARBA00004370"/>
    </source>
</evidence>
<dbReference type="InParanoid" id="A0A803JF05"/>
<dbReference type="InterPro" id="IPR036179">
    <property type="entry name" value="Ig-like_dom_sf"/>
</dbReference>
<dbReference type="InterPro" id="IPR013106">
    <property type="entry name" value="Ig_V-set"/>
</dbReference>
<reference evidence="9" key="1">
    <citation type="journal article" date="2010" name="Science">
        <title>The genome of the Western clawed frog Xenopus tropicalis.</title>
        <authorList>
            <person name="Hellsten U."/>
            <person name="Harland R.M."/>
            <person name="Gilchrist M.J."/>
            <person name="Hendrix D."/>
            <person name="Jurka J."/>
            <person name="Kapitonov V."/>
            <person name="Ovcharenko I."/>
            <person name="Putnam N.H."/>
            <person name="Shu S."/>
            <person name="Taher L."/>
            <person name="Blitz I.L."/>
            <person name="Blumberg B."/>
            <person name="Dichmann D.S."/>
            <person name="Dubchak I."/>
            <person name="Amaya E."/>
            <person name="Detter J.C."/>
            <person name="Fletcher R."/>
            <person name="Gerhard D.S."/>
            <person name="Goodstein D."/>
            <person name="Graves T."/>
            <person name="Grigoriev I.V."/>
            <person name="Grimwood J."/>
            <person name="Kawashima T."/>
            <person name="Lindquist E."/>
            <person name="Lucas S.M."/>
            <person name="Mead P.E."/>
            <person name="Mitros T."/>
            <person name="Ogino H."/>
            <person name="Ohta Y."/>
            <person name="Poliakov A.V."/>
            <person name="Pollet N."/>
            <person name="Robert J."/>
            <person name="Salamov A."/>
            <person name="Sater A.K."/>
            <person name="Schmutz J."/>
            <person name="Terry A."/>
            <person name="Vize P.D."/>
            <person name="Warren W.C."/>
            <person name="Wells D."/>
            <person name="Wills A."/>
            <person name="Wilson R.K."/>
            <person name="Zimmerman L.B."/>
            <person name="Zorn A.M."/>
            <person name="Grainger R."/>
            <person name="Grammer T."/>
            <person name="Khokha M.K."/>
            <person name="Richardson P.M."/>
            <person name="Rokhsar D.S."/>
        </authorList>
    </citation>
    <scope>NUCLEOTIDE SEQUENCE [LARGE SCALE GENOMIC DNA]</scope>
    <source>
        <strain evidence="9">Nigerian</strain>
    </source>
</reference>
<evidence type="ECO:0000256" key="7">
    <source>
        <dbReference type="SAM" id="SignalP"/>
    </source>
</evidence>
<organism evidence="9">
    <name type="scientific">Xenopus tropicalis</name>
    <name type="common">Western clawed frog</name>
    <name type="synonym">Silurana tropicalis</name>
    <dbReference type="NCBI Taxonomy" id="8364"/>
    <lineage>
        <taxon>Eukaryota</taxon>
        <taxon>Metazoa</taxon>
        <taxon>Chordata</taxon>
        <taxon>Craniata</taxon>
        <taxon>Vertebrata</taxon>
        <taxon>Euteleostomi</taxon>
        <taxon>Amphibia</taxon>
        <taxon>Batrachia</taxon>
        <taxon>Anura</taxon>
        <taxon>Pipoidea</taxon>
        <taxon>Pipidae</taxon>
        <taxon>Xenopodinae</taxon>
        <taxon>Xenopus</taxon>
        <taxon>Silurana</taxon>
    </lineage>
</organism>
<dbReference type="FunCoup" id="A0A803JF05">
    <property type="interactions" value="369"/>
</dbReference>
<evidence type="ECO:0000259" key="8">
    <source>
        <dbReference type="PROSITE" id="PS50835"/>
    </source>
</evidence>
<reference evidence="9" key="2">
    <citation type="submission" date="2021-03" db="UniProtKB">
        <authorList>
            <consortium name="Ensembl"/>
        </authorList>
    </citation>
    <scope>IDENTIFICATION</scope>
</reference>
<protein>
    <recommendedName>
        <fullName evidence="8">Ig-like domain-containing protein</fullName>
    </recommendedName>
</protein>
<evidence type="ECO:0000256" key="3">
    <source>
        <dbReference type="ARBA" id="ARBA00022989"/>
    </source>
</evidence>
<name>A0A803JF05_XENTR</name>
<feature type="domain" description="Ig-like" evidence="8">
    <location>
        <begin position="5"/>
        <end position="112"/>
    </location>
</feature>
<evidence type="ECO:0000256" key="2">
    <source>
        <dbReference type="ARBA" id="ARBA00022692"/>
    </source>
</evidence>
<accession>A0A803JF05</accession>
<feature type="chain" id="PRO_5031570052" description="Ig-like domain-containing protein" evidence="7">
    <location>
        <begin position="19"/>
        <end position="112"/>
    </location>
</feature>
<dbReference type="InterPro" id="IPR007110">
    <property type="entry name" value="Ig-like_dom"/>
</dbReference>
<dbReference type="AlphaFoldDB" id="A0A803JF05"/>
<evidence type="ECO:0000256" key="5">
    <source>
        <dbReference type="ARBA" id="ARBA00023170"/>
    </source>
</evidence>
<dbReference type="PANTHER" id="PTHR19256:SF65">
    <property type="entry name" value="T CELL RECEPTOR GAMMA CONSTANT 1-RELATED"/>
    <property type="match status" value="1"/>
</dbReference>
<comment type="subcellular location">
    <subcellularLocation>
        <location evidence="1">Membrane</location>
    </subcellularLocation>
</comment>
<proteinExistence type="predicted"/>
<keyword evidence="4" id="KW-0472">Membrane</keyword>
<dbReference type="Gene3D" id="2.60.40.10">
    <property type="entry name" value="Immunoglobulins"/>
    <property type="match status" value="1"/>
</dbReference>
<dbReference type="SMART" id="SM00406">
    <property type="entry name" value="IGv"/>
    <property type="match status" value="1"/>
</dbReference>
<dbReference type="GO" id="GO:0016020">
    <property type="term" value="C:membrane"/>
    <property type="evidence" value="ECO:0007669"/>
    <property type="project" value="UniProtKB-SubCell"/>
</dbReference>
<dbReference type="GeneTree" id="ENSGT00980000200102"/>
<evidence type="ECO:0000313" key="9">
    <source>
        <dbReference type="Ensembl" id="ENSXETP00000106468"/>
    </source>
</evidence>
<keyword evidence="2" id="KW-0812">Transmembrane</keyword>
<dbReference type="InterPro" id="IPR013783">
    <property type="entry name" value="Ig-like_fold"/>
</dbReference>